<name>A0A1I7NW71_9HYPH</name>
<evidence type="ECO:0000313" key="2">
    <source>
        <dbReference type="Proteomes" id="UP000199423"/>
    </source>
</evidence>
<proteinExistence type="predicted"/>
<evidence type="ECO:0000313" key="1">
    <source>
        <dbReference type="EMBL" id="SFV38927.1"/>
    </source>
</evidence>
<sequence length="29" mass="3164">MDKVALSFLLVLNLIVLVLVHQLASGPLF</sequence>
<dbReference type="Proteomes" id="UP000199423">
    <property type="component" value="Unassembled WGS sequence"/>
</dbReference>
<dbReference type="EMBL" id="FPCH01000004">
    <property type="protein sequence ID" value="SFV38927.1"/>
    <property type="molecule type" value="Genomic_DNA"/>
</dbReference>
<accession>A0A1I7NW71</accession>
<organism evidence="1 2">
    <name type="scientific">Hyphomicrobium facile</name>
    <dbReference type="NCBI Taxonomy" id="51670"/>
    <lineage>
        <taxon>Bacteria</taxon>
        <taxon>Pseudomonadati</taxon>
        <taxon>Pseudomonadota</taxon>
        <taxon>Alphaproteobacteria</taxon>
        <taxon>Hyphomicrobiales</taxon>
        <taxon>Hyphomicrobiaceae</taxon>
        <taxon>Hyphomicrobium</taxon>
    </lineage>
</organism>
<keyword evidence="2" id="KW-1185">Reference proteome</keyword>
<gene>
    <name evidence="1" type="ORF">SAMN04488557_3943</name>
</gene>
<dbReference type="AlphaFoldDB" id="A0A1I7NW71"/>
<reference evidence="2" key="1">
    <citation type="submission" date="2016-10" db="EMBL/GenBank/DDBJ databases">
        <authorList>
            <person name="Varghese N."/>
            <person name="Submissions S."/>
        </authorList>
    </citation>
    <scope>NUCLEOTIDE SEQUENCE [LARGE SCALE GENOMIC DNA]</scope>
    <source>
        <strain evidence="2">DSM 1565</strain>
    </source>
</reference>
<protein>
    <submittedName>
        <fullName evidence="1">Uncharacterized protein</fullName>
    </submittedName>
</protein>